<feature type="compositionally biased region" description="Basic and acidic residues" evidence="2">
    <location>
        <begin position="1"/>
        <end position="11"/>
    </location>
</feature>
<dbReference type="AlphaFoldDB" id="A0A182S0C7"/>
<dbReference type="EnsemblMetazoa" id="AFUN012010-RA">
    <property type="protein sequence ID" value="AFUN012010-PA"/>
    <property type="gene ID" value="AFUN012010"/>
</dbReference>
<name>A0A182S0C7_ANOFN</name>
<feature type="coiled-coil region" evidence="1">
    <location>
        <begin position="70"/>
        <end position="97"/>
    </location>
</feature>
<dbReference type="PANTHER" id="PTHR47331">
    <property type="entry name" value="PHD-TYPE DOMAIN-CONTAINING PROTEIN"/>
    <property type="match status" value="1"/>
</dbReference>
<proteinExistence type="predicted"/>
<evidence type="ECO:0000256" key="1">
    <source>
        <dbReference type="SAM" id="Coils"/>
    </source>
</evidence>
<evidence type="ECO:0008006" key="4">
    <source>
        <dbReference type="Google" id="ProtNLM"/>
    </source>
</evidence>
<evidence type="ECO:0000256" key="2">
    <source>
        <dbReference type="SAM" id="MobiDB-lite"/>
    </source>
</evidence>
<dbReference type="PANTHER" id="PTHR47331:SF5">
    <property type="entry name" value="RIBONUCLEASE H"/>
    <property type="match status" value="1"/>
</dbReference>
<dbReference type="STRING" id="62324.A0A182S0C7"/>
<evidence type="ECO:0000313" key="3">
    <source>
        <dbReference type="EnsemblMetazoa" id="AFUN012010-PA"/>
    </source>
</evidence>
<dbReference type="VEuPathDB" id="VectorBase:AFUN012010"/>
<keyword evidence="1" id="KW-0175">Coiled coil</keyword>
<dbReference type="Pfam" id="PF03564">
    <property type="entry name" value="DUF1759"/>
    <property type="match status" value="1"/>
</dbReference>
<feature type="region of interest" description="Disordered" evidence="2">
    <location>
        <begin position="1"/>
        <end position="30"/>
    </location>
</feature>
<organism evidence="3">
    <name type="scientific">Anopheles funestus</name>
    <name type="common">African malaria mosquito</name>
    <dbReference type="NCBI Taxonomy" id="62324"/>
    <lineage>
        <taxon>Eukaryota</taxon>
        <taxon>Metazoa</taxon>
        <taxon>Ecdysozoa</taxon>
        <taxon>Arthropoda</taxon>
        <taxon>Hexapoda</taxon>
        <taxon>Insecta</taxon>
        <taxon>Pterygota</taxon>
        <taxon>Neoptera</taxon>
        <taxon>Endopterygota</taxon>
        <taxon>Diptera</taxon>
        <taxon>Nematocera</taxon>
        <taxon>Culicoidea</taxon>
        <taxon>Culicidae</taxon>
        <taxon>Anophelinae</taxon>
        <taxon>Anopheles</taxon>
    </lineage>
</organism>
<reference evidence="3" key="1">
    <citation type="submission" date="2020-05" db="UniProtKB">
        <authorList>
            <consortium name="EnsemblMetazoa"/>
        </authorList>
    </citation>
    <scope>IDENTIFICATION</scope>
    <source>
        <strain evidence="3">FUMOZ</strain>
    </source>
</reference>
<accession>A0A182S0C7</accession>
<protein>
    <recommendedName>
        <fullName evidence="4">Peptidase aspartic putative domain-containing protein</fullName>
    </recommendedName>
</protein>
<dbReference type="InterPro" id="IPR005312">
    <property type="entry name" value="DUF1759"/>
</dbReference>
<sequence length="502" mass="57018">MPKTRSDKGMEVAEAGPSKAPTTPSNETSEVEDAILDQTVAENTALKSVEEMSRLIAEEIARHNKEMYLRKQLLELKMKHQKELREMEQSYQQLDISFPVVETKQPVAKGLSVTPEQRLARKSVSTSLAKFSGKVEEWPLFISSFKDTTCGFSNLENLKRLQDCLTGDALEQVRGSLLTPETVPSVIEDLKNLFGRPQKLLKMMLKKVRETKPPTEDQVKTFIVFGMKVKQLNEHLVACEMTEHLGNPLLVDELVGKLPTSYKREWRYDHLADIPIIGSSQQTPMLVIGLNNIELFAALETRVGNPGEPVAVRFKIGWTIYGVADRVSIPHVVMNLHRITAMTNRELYDAVGSQYKLEQMSVPAFKMPIAGEEKRAKDILERTTRRVGNRFETGLLWREDNRSFPDSYPTAEKRMQQLARRLKRNPALESRVTEMIREYERKGYAHKVTEAELSGFSKEEVWYLPLNVVHNAKKPEKIRLVWDAASTVAGVSLNSMLIKGPD</sequence>
<dbReference type="VEuPathDB" id="VectorBase:AFUN2_002498"/>